<proteinExistence type="predicted"/>
<gene>
    <name evidence="2" type="ORF">GALMADRAFT_139889</name>
</gene>
<evidence type="ECO:0000256" key="1">
    <source>
        <dbReference type="SAM" id="SignalP"/>
    </source>
</evidence>
<feature type="chain" id="PRO_5001646299" evidence="1">
    <location>
        <begin position="20"/>
        <end position="97"/>
    </location>
</feature>
<dbReference type="HOGENOM" id="CLU_2346820_0_0_1"/>
<evidence type="ECO:0000313" key="2">
    <source>
        <dbReference type="EMBL" id="KDR76151.1"/>
    </source>
</evidence>
<dbReference type="Proteomes" id="UP000027222">
    <property type="component" value="Unassembled WGS sequence"/>
</dbReference>
<evidence type="ECO:0000313" key="3">
    <source>
        <dbReference type="Proteomes" id="UP000027222"/>
    </source>
</evidence>
<sequence length="97" mass="10829">MQFTYTLAVLATFASVASSLSIPREYQERSIENSELELEARAPRLFCAAGIKEKWGNFGMDACHKNYICGPNNTMVPKLLASPNARMQRLCSKCYCA</sequence>
<organism evidence="2 3">
    <name type="scientific">Galerina marginata (strain CBS 339.88)</name>
    <dbReference type="NCBI Taxonomy" id="685588"/>
    <lineage>
        <taxon>Eukaryota</taxon>
        <taxon>Fungi</taxon>
        <taxon>Dikarya</taxon>
        <taxon>Basidiomycota</taxon>
        <taxon>Agaricomycotina</taxon>
        <taxon>Agaricomycetes</taxon>
        <taxon>Agaricomycetidae</taxon>
        <taxon>Agaricales</taxon>
        <taxon>Agaricineae</taxon>
        <taxon>Strophariaceae</taxon>
        <taxon>Galerina</taxon>
    </lineage>
</organism>
<accession>A0A067SZ35</accession>
<keyword evidence="3" id="KW-1185">Reference proteome</keyword>
<keyword evidence="1" id="KW-0732">Signal</keyword>
<reference evidence="3" key="1">
    <citation type="journal article" date="2014" name="Proc. Natl. Acad. Sci. U.S.A.">
        <title>Extensive sampling of basidiomycete genomes demonstrates inadequacy of the white-rot/brown-rot paradigm for wood decay fungi.</title>
        <authorList>
            <person name="Riley R."/>
            <person name="Salamov A.A."/>
            <person name="Brown D.W."/>
            <person name="Nagy L.G."/>
            <person name="Floudas D."/>
            <person name="Held B.W."/>
            <person name="Levasseur A."/>
            <person name="Lombard V."/>
            <person name="Morin E."/>
            <person name="Otillar R."/>
            <person name="Lindquist E.A."/>
            <person name="Sun H."/>
            <person name="LaButti K.M."/>
            <person name="Schmutz J."/>
            <person name="Jabbour D."/>
            <person name="Luo H."/>
            <person name="Baker S.E."/>
            <person name="Pisabarro A.G."/>
            <person name="Walton J.D."/>
            <person name="Blanchette R.A."/>
            <person name="Henrissat B."/>
            <person name="Martin F."/>
            <person name="Cullen D."/>
            <person name="Hibbett D.S."/>
            <person name="Grigoriev I.V."/>
        </authorList>
    </citation>
    <scope>NUCLEOTIDE SEQUENCE [LARGE SCALE GENOMIC DNA]</scope>
    <source>
        <strain evidence="3">CBS 339.88</strain>
    </source>
</reference>
<feature type="signal peptide" evidence="1">
    <location>
        <begin position="1"/>
        <end position="19"/>
    </location>
</feature>
<protein>
    <submittedName>
        <fullName evidence="2">Uncharacterized protein</fullName>
    </submittedName>
</protein>
<dbReference type="AlphaFoldDB" id="A0A067SZ35"/>
<name>A0A067SZ35_GALM3</name>
<dbReference type="EMBL" id="KL142379">
    <property type="protein sequence ID" value="KDR76151.1"/>
    <property type="molecule type" value="Genomic_DNA"/>
</dbReference>